<feature type="region of interest" description="Disordered" evidence="1">
    <location>
        <begin position="83"/>
        <end position="118"/>
    </location>
</feature>
<gene>
    <name evidence="2" type="ORF">PV327_004536</name>
</gene>
<name>A0AA39KML9_MICHY</name>
<sequence length="148" mass="15520">MLSRRACSESGVHPDVNVVNATGSWLNDCVGSGSVSGNSGGGHGHLWGKRQRGQTSGFVLGHANSCTTQPIILRTRRSWPVAPIQCRRASTTGGSGGGDDDDDDDDGGGGGRIVKVGDGIKANEEGDFEMVEKMGAFDQLSYNRLLEQ</sequence>
<dbReference type="AlphaFoldDB" id="A0AA39KML9"/>
<comment type="caution">
    <text evidence="2">The sequence shown here is derived from an EMBL/GenBank/DDBJ whole genome shotgun (WGS) entry which is preliminary data.</text>
</comment>
<reference evidence="2" key="1">
    <citation type="journal article" date="2023" name="bioRxiv">
        <title>Scaffold-level genome assemblies of two parasitoid biocontrol wasps reveal the parthenogenesis mechanism and an associated novel virus.</title>
        <authorList>
            <person name="Inwood S."/>
            <person name="Skelly J."/>
            <person name="Guhlin J."/>
            <person name="Harrop T."/>
            <person name="Goldson S."/>
            <person name="Dearden P."/>
        </authorList>
    </citation>
    <scope>NUCLEOTIDE SEQUENCE</scope>
    <source>
        <strain evidence="2">Lincoln</strain>
        <tissue evidence="2">Whole body</tissue>
    </source>
</reference>
<protein>
    <submittedName>
        <fullName evidence="2">Uncharacterized protein</fullName>
    </submittedName>
</protein>
<dbReference type="EMBL" id="JAQQBR010001832">
    <property type="protein sequence ID" value="KAK0167093.1"/>
    <property type="molecule type" value="Genomic_DNA"/>
</dbReference>
<organism evidence="2 3">
    <name type="scientific">Microctonus hyperodae</name>
    <name type="common">Parasitoid wasp</name>
    <dbReference type="NCBI Taxonomy" id="165561"/>
    <lineage>
        <taxon>Eukaryota</taxon>
        <taxon>Metazoa</taxon>
        <taxon>Ecdysozoa</taxon>
        <taxon>Arthropoda</taxon>
        <taxon>Hexapoda</taxon>
        <taxon>Insecta</taxon>
        <taxon>Pterygota</taxon>
        <taxon>Neoptera</taxon>
        <taxon>Endopterygota</taxon>
        <taxon>Hymenoptera</taxon>
        <taxon>Apocrita</taxon>
        <taxon>Ichneumonoidea</taxon>
        <taxon>Braconidae</taxon>
        <taxon>Euphorinae</taxon>
        <taxon>Microctonus</taxon>
    </lineage>
</organism>
<reference evidence="2" key="2">
    <citation type="submission" date="2023-03" db="EMBL/GenBank/DDBJ databases">
        <authorList>
            <person name="Inwood S.N."/>
            <person name="Skelly J.G."/>
            <person name="Guhlin J."/>
            <person name="Harrop T.W.R."/>
            <person name="Goldson S.G."/>
            <person name="Dearden P.K."/>
        </authorList>
    </citation>
    <scope>NUCLEOTIDE SEQUENCE</scope>
    <source>
        <strain evidence="2">Lincoln</strain>
        <tissue evidence="2">Whole body</tissue>
    </source>
</reference>
<proteinExistence type="predicted"/>
<evidence type="ECO:0000256" key="1">
    <source>
        <dbReference type="SAM" id="MobiDB-lite"/>
    </source>
</evidence>
<evidence type="ECO:0000313" key="2">
    <source>
        <dbReference type="EMBL" id="KAK0167093.1"/>
    </source>
</evidence>
<accession>A0AA39KML9</accession>
<keyword evidence="3" id="KW-1185">Reference proteome</keyword>
<feature type="compositionally biased region" description="Acidic residues" evidence="1">
    <location>
        <begin position="98"/>
        <end position="107"/>
    </location>
</feature>
<evidence type="ECO:0000313" key="3">
    <source>
        <dbReference type="Proteomes" id="UP001168972"/>
    </source>
</evidence>
<dbReference type="Proteomes" id="UP001168972">
    <property type="component" value="Unassembled WGS sequence"/>
</dbReference>